<keyword evidence="1" id="KW-0963">Cytoplasm</keyword>
<dbReference type="PANTHER" id="PTHR46796">
    <property type="entry name" value="HTH-TYPE TRANSCRIPTIONAL ACTIVATOR RHAS-RELATED"/>
    <property type="match status" value="1"/>
</dbReference>
<evidence type="ECO:0000256" key="2">
    <source>
        <dbReference type="ARBA" id="ARBA00023015"/>
    </source>
</evidence>
<evidence type="ECO:0000256" key="4">
    <source>
        <dbReference type="ARBA" id="ARBA00023159"/>
    </source>
</evidence>
<dbReference type="EMBL" id="JBHLVF010000011">
    <property type="protein sequence ID" value="MFC0391666.1"/>
    <property type="molecule type" value="Genomic_DNA"/>
</dbReference>
<dbReference type="SUPFAM" id="SSF46689">
    <property type="entry name" value="Homeodomain-like"/>
    <property type="match status" value="1"/>
</dbReference>
<dbReference type="PANTHER" id="PTHR46796:SF13">
    <property type="entry name" value="HTH-TYPE TRANSCRIPTIONAL ACTIVATOR RHAS"/>
    <property type="match status" value="1"/>
</dbReference>
<dbReference type="InterPro" id="IPR037923">
    <property type="entry name" value="HTH-like"/>
</dbReference>
<evidence type="ECO:0000256" key="3">
    <source>
        <dbReference type="ARBA" id="ARBA00023125"/>
    </source>
</evidence>
<dbReference type="InterPro" id="IPR018062">
    <property type="entry name" value="HTH_AraC-typ_CS"/>
</dbReference>
<name>A0ABV6J711_9BACL</name>
<dbReference type="RefSeq" id="WP_204819694.1">
    <property type="nucleotide sequence ID" value="NZ_JANHOF010000006.1"/>
</dbReference>
<keyword evidence="3" id="KW-0238">DNA-binding</keyword>
<evidence type="ECO:0000259" key="6">
    <source>
        <dbReference type="PROSITE" id="PS01124"/>
    </source>
</evidence>
<keyword evidence="8" id="KW-1185">Reference proteome</keyword>
<accession>A0ABV6J711</accession>
<keyword evidence="2" id="KW-0805">Transcription regulation</keyword>
<reference evidence="7 8" key="1">
    <citation type="submission" date="2024-09" db="EMBL/GenBank/DDBJ databases">
        <authorList>
            <person name="Sun Q."/>
            <person name="Mori K."/>
        </authorList>
    </citation>
    <scope>NUCLEOTIDE SEQUENCE [LARGE SCALE GENOMIC DNA]</scope>
    <source>
        <strain evidence="7 8">CCM 4839</strain>
    </source>
</reference>
<dbReference type="PROSITE" id="PS01124">
    <property type="entry name" value="HTH_ARAC_FAMILY_2"/>
    <property type="match status" value="1"/>
</dbReference>
<evidence type="ECO:0000256" key="1">
    <source>
        <dbReference type="ARBA" id="ARBA00022490"/>
    </source>
</evidence>
<dbReference type="Gene3D" id="2.60.120.10">
    <property type="entry name" value="Jelly Rolls"/>
    <property type="match status" value="1"/>
</dbReference>
<feature type="domain" description="HTH araC/xylS-type" evidence="6">
    <location>
        <begin position="202"/>
        <end position="275"/>
    </location>
</feature>
<dbReference type="Pfam" id="PF02311">
    <property type="entry name" value="AraC_binding"/>
    <property type="match status" value="1"/>
</dbReference>
<evidence type="ECO:0000313" key="7">
    <source>
        <dbReference type="EMBL" id="MFC0391666.1"/>
    </source>
</evidence>
<dbReference type="Gene3D" id="1.10.10.60">
    <property type="entry name" value="Homeodomain-like"/>
    <property type="match status" value="2"/>
</dbReference>
<keyword evidence="5" id="KW-0804">Transcription</keyword>
<dbReference type="InterPro" id="IPR009057">
    <property type="entry name" value="Homeodomain-like_sf"/>
</dbReference>
<dbReference type="Proteomes" id="UP001589818">
    <property type="component" value="Unassembled WGS sequence"/>
</dbReference>
<comment type="caution">
    <text evidence="7">The sequence shown here is derived from an EMBL/GenBank/DDBJ whole genome shotgun (WGS) entry which is preliminary data.</text>
</comment>
<gene>
    <name evidence="7" type="ORF">ACFFJ8_09780</name>
</gene>
<dbReference type="SUPFAM" id="SSF51215">
    <property type="entry name" value="Regulatory protein AraC"/>
    <property type="match status" value="1"/>
</dbReference>
<dbReference type="SMART" id="SM00342">
    <property type="entry name" value="HTH_ARAC"/>
    <property type="match status" value="1"/>
</dbReference>
<dbReference type="PRINTS" id="PR00032">
    <property type="entry name" value="HTHARAC"/>
</dbReference>
<evidence type="ECO:0000313" key="8">
    <source>
        <dbReference type="Proteomes" id="UP001589818"/>
    </source>
</evidence>
<dbReference type="PROSITE" id="PS00041">
    <property type="entry name" value="HTH_ARAC_FAMILY_1"/>
    <property type="match status" value="1"/>
</dbReference>
<proteinExistence type="predicted"/>
<dbReference type="InterPro" id="IPR020449">
    <property type="entry name" value="Tscrpt_reg_AraC-type_HTH"/>
</dbReference>
<dbReference type="Pfam" id="PF12833">
    <property type="entry name" value="HTH_18"/>
    <property type="match status" value="1"/>
</dbReference>
<dbReference type="InterPro" id="IPR014710">
    <property type="entry name" value="RmlC-like_jellyroll"/>
</dbReference>
<dbReference type="InterPro" id="IPR003313">
    <property type="entry name" value="AraC-bd"/>
</dbReference>
<organism evidence="7 8">
    <name type="scientific">Paenibacillus mendelii</name>
    <dbReference type="NCBI Taxonomy" id="206163"/>
    <lineage>
        <taxon>Bacteria</taxon>
        <taxon>Bacillati</taxon>
        <taxon>Bacillota</taxon>
        <taxon>Bacilli</taxon>
        <taxon>Bacillales</taxon>
        <taxon>Paenibacillaceae</taxon>
        <taxon>Paenibacillus</taxon>
    </lineage>
</organism>
<protein>
    <submittedName>
        <fullName evidence="7">Helix-turn-helix domain-containing protein</fullName>
    </submittedName>
</protein>
<evidence type="ECO:0000256" key="5">
    <source>
        <dbReference type="ARBA" id="ARBA00023163"/>
    </source>
</evidence>
<sequence length="281" mass="31999">MLNLKADDLIDSELETAFFYHRKLKYWTITHDHDFYECFLVTEGTVYHVVNGVRQTLRAGTLVFIRPHDVHSYERFEDEEVELLNINFRVSMMHSAFAYLGEGIDSAGLNEAALPPSRMLGTEDMRAIIRYYERIGGTHAGNQAATRALARSMLAAILQLLVPSRQESGPDAPGWLNELLADMRKRECFAEGTAAFYRLAPYTAEHVCREMKKHFGMTPTEWINEQRLSYAALSLAHDEAGILDICMDCGFASLSYFYKTFSKRFGSTPAQYRAKQRTAIP</sequence>
<keyword evidence="4" id="KW-0010">Activator</keyword>
<dbReference type="InterPro" id="IPR050204">
    <property type="entry name" value="AraC_XylS_family_regulators"/>
</dbReference>
<dbReference type="InterPro" id="IPR018060">
    <property type="entry name" value="HTH_AraC"/>
</dbReference>